<dbReference type="AlphaFoldDB" id="A0A6G5A360"/>
<sequence>MLKSNNMSVLNYSLLHKNVAQLLLLLPILAFFSSSSLPLFTQNIKLCFKVDKQKLPSQTAIGFHLFQAHTAKQICSCPSRTGI</sequence>
<dbReference type="EMBL" id="GIKN01002194">
    <property type="protein sequence ID" value="NIE44467.1"/>
    <property type="molecule type" value="Transcribed_RNA"/>
</dbReference>
<protein>
    <submittedName>
        <fullName evidence="1">Uncharacterized protein</fullName>
    </submittedName>
</protein>
<proteinExistence type="predicted"/>
<reference evidence="1" key="1">
    <citation type="submission" date="2020-03" db="EMBL/GenBank/DDBJ databases">
        <title>A transcriptome and proteome of the tick Rhipicephalus microplus shaped by the genetic composition of its hosts and developmental stage.</title>
        <authorList>
            <person name="Garcia G.R."/>
            <person name="Ribeiro J.M.C."/>
            <person name="Maruyama S.R."/>
            <person name="Gardinasse L.G."/>
            <person name="Nelson K."/>
            <person name="Ferreira B.R."/>
            <person name="Andrade T.G."/>
            <person name="Santos I.K.F.M."/>
        </authorList>
    </citation>
    <scope>NUCLEOTIDE SEQUENCE</scope>
    <source>
        <strain evidence="1">NSGR</strain>
        <tissue evidence="1">Salivary glands</tissue>
    </source>
</reference>
<name>A0A6G5A360_RHIMP</name>
<accession>A0A6G5A360</accession>
<evidence type="ECO:0000313" key="1">
    <source>
        <dbReference type="EMBL" id="NIE44467.1"/>
    </source>
</evidence>
<organism evidence="1">
    <name type="scientific">Rhipicephalus microplus</name>
    <name type="common">Cattle tick</name>
    <name type="synonym">Boophilus microplus</name>
    <dbReference type="NCBI Taxonomy" id="6941"/>
    <lineage>
        <taxon>Eukaryota</taxon>
        <taxon>Metazoa</taxon>
        <taxon>Ecdysozoa</taxon>
        <taxon>Arthropoda</taxon>
        <taxon>Chelicerata</taxon>
        <taxon>Arachnida</taxon>
        <taxon>Acari</taxon>
        <taxon>Parasitiformes</taxon>
        <taxon>Ixodida</taxon>
        <taxon>Ixodoidea</taxon>
        <taxon>Ixodidae</taxon>
        <taxon>Rhipicephalinae</taxon>
        <taxon>Rhipicephalus</taxon>
        <taxon>Boophilus</taxon>
    </lineage>
</organism>